<organism evidence="1 2">
    <name type="scientific">Ligilactobacillus salivarius</name>
    <dbReference type="NCBI Taxonomy" id="1624"/>
    <lineage>
        <taxon>Bacteria</taxon>
        <taxon>Bacillati</taxon>
        <taxon>Bacillota</taxon>
        <taxon>Bacilli</taxon>
        <taxon>Lactobacillales</taxon>
        <taxon>Lactobacillaceae</taxon>
        <taxon>Ligilactobacillus</taxon>
    </lineage>
</organism>
<evidence type="ECO:0000313" key="2">
    <source>
        <dbReference type="Proteomes" id="UP000196255"/>
    </source>
</evidence>
<gene>
    <name evidence="1" type="ORF">B5G36_07910</name>
</gene>
<dbReference type="AlphaFoldDB" id="A0AB36MHQ6"/>
<reference evidence="2" key="1">
    <citation type="submission" date="2017-04" db="EMBL/GenBank/DDBJ databases">
        <title>Function of individual gut microbiota members based on whole genome sequencing of pure cultures obtained from chicken caecum.</title>
        <authorList>
            <person name="Medvecky M."/>
            <person name="Cejkova D."/>
            <person name="Polansky O."/>
            <person name="Karasova D."/>
            <person name="Kubasova T."/>
            <person name="Cizek A."/>
            <person name="Rychlik I."/>
        </authorList>
    </citation>
    <scope>NUCLEOTIDE SEQUENCE [LARGE SCALE GENOMIC DNA]</scope>
    <source>
        <strain evidence="2">An84</strain>
    </source>
</reference>
<dbReference type="InterPro" id="IPR036866">
    <property type="entry name" value="RibonucZ/Hydroxyglut_hydro"/>
</dbReference>
<protein>
    <submittedName>
        <fullName evidence="1">Metal-dependent hydrolase</fullName>
    </submittedName>
</protein>
<name>A0AB36MHQ6_9LACO</name>
<dbReference type="Proteomes" id="UP000196255">
    <property type="component" value="Unassembled WGS sequence"/>
</dbReference>
<dbReference type="GO" id="GO:0016787">
    <property type="term" value="F:hydrolase activity"/>
    <property type="evidence" value="ECO:0007669"/>
    <property type="project" value="UniProtKB-KW"/>
</dbReference>
<dbReference type="EMBL" id="NFHF01000019">
    <property type="protein sequence ID" value="OUN17959.1"/>
    <property type="molecule type" value="Genomic_DNA"/>
</dbReference>
<dbReference type="Gene3D" id="3.60.15.10">
    <property type="entry name" value="Ribonuclease Z/Hydroxyacylglutathione hydrolase-like"/>
    <property type="match status" value="1"/>
</dbReference>
<proteinExistence type="predicted"/>
<dbReference type="Pfam" id="PF13483">
    <property type="entry name" value="Lactamase_B_3"/>
    <property type="match status" value="1"/>
</dbReference>
<evidence type="ECO:0000313" key="1">
    <source>
        <dbReference type="EMBL" id="OUN17959.1"/>
    </source>
</evidence>
<accession>A0AB36MHQ6</accession>
<keyword evidence="1" id="KW-0378">Hydrolase</keyword>
<dbReference type="RefSeq" id="WP_003709308.1">
    <property type="nucleotide sequence ID" value="NZ_CP027644.1"/>
</dbReference>
<sequence length="108" mass="12609">MKNYIKKIQGHAFLLEVHGFFLIIKFEVINMKITWHGHAFIEIQVAGKQILIDPFITGNPFTKTKPEDFNPDYILLTHSLMFGREASGFNHWRNSPRLVKVNSRRLLS</sequence>
<dbReference type="SUPFAM" id="SSF56281">
    <property type="entry name" value="Metallo-hydrolase/oxidoreductase"/>
    <property type="match status" value="1"/>
</dbReference>
<comment type="caution">
    <text evidence="1">The sequence shown here is derived from an EMBL/GenBank/DDBJ whole genome shotgun (WGS) entry which is preliminary data.</text>
</comment>